<dbReference type="OrthoDB" id="2192830at2759"/>
<keyword evidence="1" id="KW-0812">Transmembrane</keyword>
<reference evidence="2 3" key="1">
    <citation type="journal article" date="2015" name="Genome Biol.">
        <title>Comparative genomics of Steinernema reveals deeply conserved gene regulatory networks.</title>
        <authorList>
            <person name="Dillman A.R."/>
            <person name="Macchietto M."/>
            <person name="Porter C.F."/>
            <person name="Rogers A."/>
            <person name="Williams B."/>
            <person name="Antoshechkin I."/>
            <person name="Lee M.M."/>
            <person name="Goodwin Z."/>
            <person name="Lu X."/>
            <person name="Lewis E.E."/>
            <person name="Goodrich-Blair H."/>
            <person name="Stock S.P."/>
            <person name="Adams B.J."/>
            <person name="Sternberg P.W."/>
            <person name="Mortazavi A."/>
        </authorList>
    </citation>
    <scope>NUCLEOTIDE SEQUENCE [LARGE SCALE GENOMIC DNA]</scope>
    <source>
        <strain evidence="2 3">ALL</strain>
    </source>
</reference>
<evidence type="ECO:0000313" key="3">
    <source>
        <dbReference type="Proteomes" id="UP000298663"/>
    </source>
</evidence>
<evidence type="ECO:0000256" key="1">
    <source>
        <dbReference type="SAM" id="Phobius"/>
    </source>
</evidence>
<dbReference type="EMBL" id="AZBU02000003">
    <property type="protein sequence ID" value="TKR87347.1"/>
    <property type="molecule type" value="Genomic_DNA"/>
</dbReference>
<dbReference type="STRING" id="34508.A0A4U5NUY8"/>
<proteinExistence type="predicted"/>
<dbReference type="Proteomes" id="UP000298663">
    <property type="component" value="Unassembled WGS sequence"/>
</dbReference>
<evidence type="ECO:0000313" key="2">
    <source>
        <dbReference type="EMBL" id="TKR87347.1"/>
    </source>
</evidence>
<gene>
    <name evidence="2" type="ORF">L596_011758</name>
</gene>
<protein>
    <submittedName>
        <fullName evidence="2">Uncharacterized protein</fullName>
    </submittedName>
</protein>
<feature type="transmembrane region" description="Helical" evidence="1">
    <location>
        <begin position="18"/>
        <end position="42"/>
    </location>
</feature>
<keyword evidence="3" id="KW-1185">Reference proteome</keyword>
<feature type="transmembrane region" description="Helical" evidence="1">
    <location>
        <begin position="62"/>
        <end position="85"/>
    </location>
</feature>
<name>A0A4U5NUY8_STECR</name>
<sequence>MIAFAAFKSIRTKERLSFVARCSLTGFYGNVFVVLAIVWQLHAEWPYRYLTQLFILISHVQVHRTIFSGQSVLMSCVVVSIATILQKFISHYAGVYLF</sequence>
<keyword evidence="1" id="KW-0472">Membrane</keyword>
<comment type="caution">
    <text evidence="2">The sequence shown here is derived from an EMBL/GenBank/DDBJ whole genome shotgun (WGS) entry which is preliminary data.</text>
</comment>
<reference evidence="2 3" key="2">
    <citation type="journal article" date="2019" name="G3 (Bethesda)">
        <title>Hybrid Assembly of the Genome of the Entomopathogenic Nematode Steinernema carpocapsae Identifies the X-Chromosome.</title>
        <authorList>
            <person name="Serra L."/>
            <person name="Macchietto M."/>
            <person name="Macias-Munoz A."/>
            <person name="McGill C.J."/>
            <person name="Rodriguez I.M."/>
            <person name="Rodriguez B."/>
            <person name="Murad R."/>
            <person name="Mortazavi A."/>
        </authorList>
    </citation>
    <scope>NUCLEOTIDE SEQUENCE [LARGE SCALE GENOMIC DNA]</scope>
    <source>
        <strain evidence="2 3">ALL</strain>
    </source>
</reference>
<dbReference type="AlphaFoldDB" id="A0A4U5NUY8"/>
<keyword evidence="1" id="KW-1133">Transmembrane helix</keyword>
<organism evidence="2 3">
    <name type="scientific">Steinernema carpocapsae</name>
    <name type="common">Entomopathogenic nematode</name>
    <dbReference type="NCBI Taxonomy" id="34508"/>
    <lineage>
        <taxon>Eukaryota</taxon>
        <taxon>Metazoa</taxon>
        <taxon>Ecdysozoa</taxon>
        <taxon>Nematoda</taxon>
        <taxon>Chromadorea</taxon>
        <taxon>Rhabditida</taxon>
        <taxon>Tylenchina</taxon>
        <taxon>Panagrolaimomorpha</taxon>
        <taxon>Strongyloidoidea</taxon>
        <taxon>Steinernematidae</taxon>
        <taxon>Steinernema</taxon>
    </lineage>
</organism>
<accession>A0A4U5NUY8</accession>